<proteinExistence type="predicted"/>
<organism evidence="1 2">
    <name type="scientific">Pseudoalteromonas rubra</name>
    <dbReference type="NCBI Taxonomy" id="43658"/>
    <lineage>
        <taxon>Bacteria</taxon>
        <taxon>Pseudomonadati</taxon>
        <taxon>Pseudomonadota</taxon>
        <taxon>Gammaproteobacteria</taxon>
        <taxon>Alteromonadales</taxon>
        <taxon>Pseudoalteromonadaceae</taxon>
        <taxon>Pseudoalteromonas</taxon>
    </lineage>
</organism>
<dbReference type="SUPFAM" id="SSF50370">
    <property type="entry name" value="Ricin B-like lectins"/>
    <property type="match status" value="1"/>
</dbReference>
<dbReference type="Proteomes" id="UP000036850">
    <property type="component" value="Unassembled WGS sequence"/>
</dbReference>
<dbReference type="CDD" id="cd00161">
    <property type="entry name" value="beta-trefoil_Ricin-like"/>
    <property type="match status" value="1"/>
</dbReference>
<dbReference type="AlphaFoldDB" id="A0A0L0ET45"/>
<reference evidence="2" key="1">
    <citation type="submission" date="2015-07" db="EMBL/GenBank/DDBJ databases">
        <title>Draft genome sequence of a Pseudoalteromonas rubra strain, OCN096, isolated from Kaneohe Bay, Oahu, Hawaii.</title>
        <authorList>
            <person name="Beurmann S."/>
            <person name="Ushijima B."/>
            <person name="Belcaid M."/>
            <person name="Callahan S.M."/>
            <person name="Aeby G.S."/>
        </authorList>
    </citation>
    <scope>NUCLEOTIDE SEQUENCE [LARGE SCALE GENOMIC DNA]</scope>
    <source>
        <strain evidence="2">OCN096</strain>
    </source>
</reference>
<evidence type="ECO:0000313" key="2">
    <source>
        <dbReference type="Proteomes" id="UP000036850"/>
    </source>
</evidence>
<gene>
    <name evidence="1" type="ORF">AC626_09895</name>
</gene>
<dbReference type="InterPro" id="IPR035992">
    <property type="entry name" value="Ricin_B-like_lectins"/>
</dbReference>
<dbReference type="PATRIC" id="fig|43658.6.peg.5581"/>
<protein>
    <submittedName>
        <fullName evidence="1">Uncharacterized protein</fullName>
    </submittedName>
</protein>
<sequence>MFKYVTPIFLVFMSQDASSKIVESNPEVDVLSHEYEAFKARIEQEYLVKSQATDTLEESVKANMQPASGSELLGVKVNGYCASKWNSQLFPCSYSSSYKGFILNPTSGGYYTISPVNNPNRCFHRTTNASSFVWTENCDGSSNQKWWVVLTNNSISVRSSTDFYKALTMYSMNFPERFIRLESTYSSGHPKSEQKIWYRANL</sequence>
<dbReference type="PROSITE" id="PS50231">
    <property type="entry name" value="RICIN_B_LECTIN"/>
    <property type="match status" value="1"/>
</dbReference>
<comment type="caution">
    <text evidence="1">The sequence shown here is derived from an EMBL/GenBank/DDBJ whole genome shotgun (WGS) entry which is preliminary data.</text>
</comment>
<dbReference type="Gene3D" id="2.80.10.50">
    <property type="match status" value="1"/>
</dbReference>
<dbReference type="OrthoDB" id="4273937at2"/>
<dbReference type="EMBL" id="LFZX01000060">
    <property type="protein sequence ID" value="KNC67574.1"/>
    <property type="molecule type" value="Genomic_DNA"/>
</dbReference>
<evidence type="ECO:0000313" key="1">
    <source>
        <dbReference type="EMBL" id="KNC67574.1"/>
    </source>
</evidence>
<accession>A0A0L0ET45</accession>
<name>A0A0L0ET45_9GAMM</name>